<evidence type="ECO:0008006" key="4">
    <source>
        <dbReference type="Google" id="ProtNLM"/>
    </source>
</evidence>
<feature type="region of interest" description="Disordered" evidence="1">
    <location>
        <begin position="32"/>
        <end position="167"/>
    </location>
</feature>
<protein>
    <recommendedName>
        <fullName evidence="4">Galactose oxidase, central domain</fullName>
    </recommendedName>
</protein>
<evidence type="ECO:0000256" key="1">
    <source>
        <dbReference type="SAM" id="MobiDB-lite"/>
    </source>
</evidence>
<dbReference type="Gene3D" id="2.120.10.80">
    <property type="entry name" value="Kelch-type beta propeller"/>
    <property type="match status" value="1"/>
</dbReference>
<dbReference type="InterPro" id="IPR015915">
    <property type="entry name" value="Kelch-typ_b-propeller"/>
</dbReference>
<evidence type="ECO:0000313" key="3">
    <source>
        <dbReference type="Proteomes" id="UP000183104"/>
    </source>
</evidence>
<proteinExistence type="predicted"/>
<accession>A0A1G5AQE1</accession>
<dbReference type="EMBL" id="FMUN01000001">
    <property type="protein sequence ID" value="SCX80113.1"/>
    <property type="molecule type" value="Genomic_DNA"/>
</dbReference>
<dbReference type="OrthoDB" id="9792542at2"/>
<gene>
    <name evidence="2" type="ORF">SAMN05661077_0497</name>
</gene>
<reference evidence="3" key="1">
    <citation type="submission" date="2016-10" db="EMBL/GenBank/DDBJ databases">
        <authorList>
            <person name="Varghese N."/>
        </authorList>
    </citation>
    <scope>NUCLEOTIDE SEQUENCE [LARGE SCALE GENOMIC DNA]</scope>
    <source>
        <strain evidence="3">HL 19</strain>
    </source>
</reference>
<feature type="compositionally biased region" description="Acidic residues" evidence="1">
    <location>
        <begin position="41"/>
        <end position="50"/>
    </location>
</feature>
<dbReference type="Proteomes" id="UP000183104">
    <property type="component" value="Unassembled WGS sequence"/>
</dbReference>
<dbReference type="SUPFAM" id="SSF50965">
    <property type="entry name" value="Galactose oxidase, central domain"/>
    <property type="match status" value="1"/>
</dbReference>
<feature type="compositionally biased region" description="Low complexity" evidence="1">
    <location>
        <begin position="113"/>
        <end position="136"/>
    </location>
</feature>
<dbReference type="InterPro" id="IPR011043">
    <property type="entry name" value="Gal_Oxase/kelch_b-propeller"/>
</dbReference>
<evidence type="ECO:0000313" key="2">
    <source>
        <dbReference type="EMBL" id="SCX80113.1"/>
    </source>
</evidence>
<feature type="region of interest" description="Disordered" evidence="1">
    <location>
        <begin position="470"/>
        <end position="489"/>
    </location>
</feature>
<organism evidence="2 3">
    <name type="scientific">Thiohalorhabdus denitrificans</name>
    <dbReference type="NCBI Taxonomy" id="381306"/>
    <lineage>
        <taxon>Bacteria</taxon>
        <taxon>Pseudomonadati</taxon>
        <taxon>Pseudomonadota</taxon>
        <taxon>Gammaproteobacteria</taxon>
        <taxon>Thiohalorhabdales</taxon>
        <taxon>Thiohalorhabdaceae</taxon>
        <taxon>Thiohalorhabdus</taxon>
    </lineage>
</organism>
<sequence>MAQGNGGNRFLPASAAVCAALLVTACGEELENVDGLPSADDGTEQTEETSDGNGSDSGESTGSEGTGADESGQEGSDTDQGTGGSGTSGGGGTDSGDSGDGSPDSGEQDGTDSGDSTDGGSDSGDQTGDDSGSTDQDPPKSDPAEGAAGTWIKQDPEAGAGQPDYRPYSGVTAGNGFVYYWGGGHKTHPGNDVDAYDIANNRWVQLTEEENWENVWEWDHLTQDEKEAMDASRRGGWEVDLLSPRGRPVTKHSYAQMTWWPGHGYCLLKQRLWCYDPKMGDADGAWTDLAKDPFPFNNTGQIAIWDLSYDPGLDTVVTVAGSGYSERAWAYNPETGGWDTVVTDGSTGGNYTEVYSAMNPETGWSTVYAQQRWQQMNFQTGEVKQMAQLRHNGQAVGASLSIEWAPELGKALVAKKVDGRLRMWTYDPTTDRWSDFELAGEGPMNAHGKWDTLARDPKTGTYVFLAKEDENANEGQTPETWTFHLSEEP</sequence>
<keyword evidence="3" id="KW-1185">Reference proteome</keyword>
<dbReference type="AlphaFoldDB" id="A0A1G5AQE1"/>
<feature type="compositionally biased region" description="Low complexity" evidence="1">
    <location>
        <begin position="51"/>
        <end position="80"/>
    </location>
</feature>
<dbReference type="RefSeq" id="WP_054966833.1">
    <property type="nucleotide sequence ID" value="NZ_FMUN01000001.1"/>
</dbReference>
<feature type="compositionally biased region" description="Gly residues" evidence="1">
    <location>
        <begin position="81"/>
        <end position="94"/>
    </location>
</feature>
<name>A0A1G5AQE1_9GAMM</name>